<feature type="domain" description="HTH myb-type" evidence="3">
    <location>
        <begin position="15"/>
        <end position="70"/>
    </location>
</feature>
<dbReference type="Pfam" id="PF13921">
    <property type="entry name" value="Myb_DNA-bind_6"/>
    <property type="match status" value="1"/>
</dbReference>
<feature type="compositionally biased region" description="Polar residues" evidence="1">
    <location>
        <begin position="1"/>
        <end position="11"/>
    </location>
</feature>
<keyword evidence="5" id="KW-1185">Reference proteome</keyword>
<gene>
    <name evidence="4" type="ORF">M9Y10_027474</name>
</gene>
<evidence type="ECO:0000313" key="5">
    <source>
        <dbReference type="Proteomes" id="UP001470230"/>
    </source>
</evidence>
<dbReference type="PANTHER" id="PTHR45614:SF253">
    <property type="entry name" value="CHROMOSOME UNDETERMINED SCAFFOLD_38, WHOLE GENOME SHOTGUN SEQUENCE"/>
    <property type="match status" value="1"/>
</dbReference>
<evidence type="ECO:0000259" key="3">
    <source>
        <dbReference type="PROSITE" id="PS51294"/>
    </source>
</evidence>
<dbReference type="EMBL" id="JAPFFF010000042">
    <property type="protein sequence ID" value="KAK8841273.1"/>
    <property type="molecule type" value="Genomic_DNA"/>
</dbReference>
<dbReference type="InterPro" id="IPR017930">
    <property type="entry name" value="Myb_dom"/>
</dbReference>
<evidence type="ECO:0000259" key="2">
    <source>
        <dbReference type="PROSITE" id="PS50090"/>
    </source>
</evidence>
<feature type="domain" description="Myb-like" evidence="2">
    <location>
        <begin position="15"/>
        <end position="66"/>
    </location>
</feature>
<feature type="region of interest" description="Disordered" evidence="1">
    <location>
        <begin position="1"/>
        <end position="26"/>
    </location>
</feature>
<dbReference type="SMART" id="SM00717">
    <property type="entry name" value="SANT"/>
    <property type="match status" value="2"/>
</dbReference>
<dbReference type="InterPro" id="IPR001005">
    <property type="entry name" value="SANT/Myb"/>
</dbReference>
<feature type="domain" description="Myb-like" evidence="2">
    <location>
        <begin position="67"/>
        <end position="117"/>
    </location>
</feature>
<accession>A0ABR2H4W7</accession>
<dbReference type="PROSITE" id="PS51294">
    <property type="entry name" value="HTH_MYB"/>
    <property type="match status" value="2"/>
</dbReference>
<dbReference type="PROSITE" id="PS50090">
    <property type="entry name" value="MYB_LIKE"/>
    <property type="match status" value="2"/>
</dbReference>
<dbReference type="InterPro" id="IPR009057">
    <property type="entry name" value="Homeodomain-like_sf"/>
</dbReference>
<comment type="caution">
    <text evidence="4">The sequence shown here is derived from an EMBL/GenBank/DDBJ whole genome shotgun (WGS) entry which is preliminary data.</text>
</comment>
<evidence type="ECO:0000256" key="1">
    <source>
        <dbReference type="SAM" id="MobiDB-lite"/>
    </source>
</evidence>
<dbReference type="InterPro" id="IPR050560">
    <property type="entry name" value="MYB_TF"/>
</dbReference>
<evidence type="ECO:0000313" key="4">
    <source>
        <dbReference type="EMBL" id="KAK8841273.1"/>
    </source>
</evidence>
<dbReference type="Proteomes" id="UP001470230">
    <property type="component" value="Unassembled WGS sequence"/>
</dbReference>
<proteinExistence type="predicted"/>
<name>A0ABR2H4W7_9EUKA</name>
<protein>
    <recommendedName>
        <fullName evidence="6">Myb-like DNA-binding domain containing protein</fullName>
    </recommendedName>
</protein>
<organism evidence="4 5">
    <name type="scientific">Tritrichomonas musculus</name>
    <dbReference type="NCBI Taxonomy" id="1915356"/>
    <lineage>
        <taxon>Eukaryota</taxon>
        <taxon>Metamonada</taxon>
        <taxon>Parabasalia</taxon>
        <taxon>Tritrichomonadida</taxon>
        <taxon>Tritrichomonadidae</taxon>
        <taxon>Tritrichomonas</taxon>
    </lineage>
</organism>
<dbReference type="PANTHER" id="PTHR45614">
    <property type="entry name" value="MYB PROTEIN-RELATED"/>
    <property type="match status" value="1"/>
</dbReference>
<sequence length="318" mass="35930">METSPSQQQAIDNDKKKSSRQMFTPKEDKQLLDLVKEYGDRNWRVISKKMENRTTRQCRERYRNYLSPNLTNGPWTAEEDLLLEQKYVELGPKWAAISQFFKNRSDVNIKNRWASNRHKALRVAPKNLVDNLIIPKKQFINAIQAIFPIKSMTVSMAIANAILSSASQPSTSSSQSSTNSNTSSSSLSLQQVQLQQLQQQREFLLLCAAANRHNKNNNNNFNPVSKNSTKTTNQIINVSPTVSPSTSPISVGPPLMNFMGEDPLQFTITNEDLLEPDCQLSNLNINTSLSLPASFSNLDDFDVQPLYADTENFKISIR</sequence>
<feature type="domain" description="HTH myb-type" evidence="3">
    <location>
        <begin position="73"/>
        <end position="121"/>
    </location>
</feature>
<evidence type="ECO:0008006" key="6">
    <source>
        <dbReference type="Google" id="ProtNLM"/>
    </source>
</evidence>
<dbReference type="CDD" id="cd00167">
    <property type="entry name" value="SANT"/>
    <property type="match status" value="2"/>
</dbReference>
<dbReference type="Gene3D" id="1.10.10.60">
    <property type="entry name" value="Homeodomain-like"/>
    <property type="match status" value="2"/>
</dbReference>
<dbReference type="SUPFAM" id="SSF46689">
    <property type="entry name" value="Homeodomain-like"/>
    <property type="match status" value="1"/>
</dbReference>
<reference evidence="4 5" key="1">
    <citation type="submission" date="2024-04" db="EMBL/GenBank/DDBJ databases">
        <title>Tritrichomonas musculus Genome.</title>
        <authorList>
            <person name="Alves-Ferreira E."/>
            <person name="Grigg M."/>
            <person name="Lorenzi H."/>
            <person name="Galac M."/>
        </authorList>
    </citation>
    <scope>NUCLEOTIDE SEQUENCE [LARGE SCALE GENOMIC DNA]</scope>
    <source>
        <strain evidence="4 5">EAF2021</strain>
    </source>
</reference>